<evidence type="ECO:0000313" key="3">
    <source>
        <dbReference type="Proteomes" id="UP001163846"/>
    </source>
</evidence>
<gene>
    <name evidence="2" type="ORF">F5878DRAFT_534811</name>
</gene>
<reference evidence="2" key="1">
    <citation type="submission" date="2022-08" db="EMBL/GenBank/DDBJ databases">
        <authorList>
            <consortium name="DOE Joint Genome Institute"/>
            <person name="Min B."/>
            <person name="Riley R."/>
            <person name="Sierra-Patev S."/>
            <person name="Naranjo-Ortiz M."/>
            <person name="Looney B."/>
            <person name="Konkel Z."/>
            <person name="Slot J.C."/>
            <person name="Sakamoto Y."/>
            <person name="Steenwyk J.L."/>
            <person name="Rokas A."/>
            <person name="Carro J."/>
            <person name="Camarero S."/>
            <person name="Ferreira P."/>
            <person name="Molpeceres G."/>
            <person name="Ruiz-Duenas F.J."/>
            <person name="Serrano A."/>
            <person name="Henrissat B."/>
            <person name="Drula E."/>
            <person name="Hughes K.W."/>
            <person name="Mata J.L."/>
            <person name="Ishikawa N.K."/>
            <person name="Vargas-Isla R."/>
            <person name="Ushijima S."/>
            <person name="Smith C.A."/>
            <person name="Ahrendt S."/>
            <person name="Andreopoulos W."/>
            <person name="He G."/>
            <person name="Labutti K."/>
            <person name="Lipzen A."/>
            <person name="Ng V."/>
            <person name="Sandor L."/>
            <person name="Barry K."/>
            <person name="Martinez A.T."/>
            <person name="Xiao Y."/>
            <person name="Gibbons J.G."/>
            <person name="Terashima K."/>
            <person name="Hibbett D.S."/>
            <person name="Grigoriev I.V."/>
        </authorList>
    </citation>
    <scope>NUCLEOTIDE SEQUENCE</scope>
    <source>
        <strain evidence="2">TFB9207</strain>
    </source>
</reference>
<organism evidence="2 3">
    <name type="scientific">Lentinula raphanica</name>
    <dbReference type="NCBI Taxonomy" id="153919"/>
    <lineage>
        <taxon>Eukaryota</taxon>
        <taxon>Fungi</taxon>
        <taxon>Dikarya</taxon>
        <taxon>Basidiomycota</taxon>
        <taxon>Agaricomycotina</taxon>
        <taxon>Agaricomycetes</taxon>
        <taxon>Agaricomycetidae</taxon>
        <taxon>Agaricales</taxon>
        <taxon>Marasmiineae</taxon>
        <taxon>Omphalotaceae</taxon>
        <taxon>Lentinula</taxon>
    </lineage>
</organism>
<sequence>MEAAFEELNEEAESVIENTEQYKDSLTIGAVTRQVARKIWDQTGFRFIYKSSRHHNSEKDINMFQFFCAQFDAEQARVGGSNLHADVHKRRSRDRMIRYSCGGWLTITMREGTPGEARIRFTHQHHPPYVGCNPAHQKFIEDMQHHSPSNHSSTLYDIPGIHDVSVLDMPEVTTPTEEIAKEENFKLSGPSAPGAQDSSSSFSSDEEGEGTERVSGIFMF</sequence>
<keyword evidence="3" id="KW-1185">Reference proteome</keyword>
<protein>
    <submittedName>
        <fullName evidence="2">Uncharacterized protein</fullName>
    </submittedName>
</protein>
<dbReference type="Proteomes" id="UP001163846">
    <property type="component" value="Unassembled WGS sequence"/>
</dbReference>
<evidence type="ECO:0000313" key="2">
    <source>
        <dbReference type="EMBL" id="KAJ3839828.1"/>
    </source>
</evidence>
<accession>A0AA38PBF3</accession>
<feature type="compositionally biased region" description="Low complexity" evidence="1">
    <location>
        <begin position="188"/>
        <end position="203"/>
    </location>
</feature>
<dbReference type="AlphaFoldDB" id="A0AA38PBF3"/>
<dbReference type="EMBL" id="MU806107">
    <property type="protein sequence ID" value="KAJ3839828.1"/>
    <property type="molecule type" value="Genomic_DNA"/>
</dbReference>
<name>A0AA38PBF3_9AGAR</name>
<proteinExistence type="predicted"/>
<comment type="caution">
    <text evidence="2">The sequence shown here is derived from an EMBL/GenBank/DDBJ whole genome shotgun (WGS) entry which is preliminary data.</text>
</comment>
<evidence type="ECO:0000256" key="1">
    <source>
        <dbReference type="SAM" id="MobiDB-lite"/>
    </source>
</evidence>
<feature type="region of interest" description="Disordered" evidence="1">
    <location>
        <begin position="182"/>
        <end position="220"/>
    </location>
</feature>